<evidence type="ECO:0000313" key="3">
    <source>
        <dbReference type="EMBL" id="GFF16168.1"/>
    </source>
</evidence>
<dbReference type="PROSITE" id="PS00061">
    <property type="entry name" value="ADH_SHORT"/>
    <property type="match status" value="1"/>
</dbReference>
<keyword evidence="4" id="KW-1185">Reference proteome</keyword>
<sequence>MSKTALPTPEVFPTYPDLAGKVALITGIGQVGRQDGEFWGNGAATARLLARNGVKIFGCDLHLHAAARTKERLLNENANSVIDVMAADVTSSSDVAAFVAAAMQRHGRIDILINNVGQTAAGNPASMSEDLWSRQIDVNLTSVYRLCHHVLPIMQKQGGGNIVNNASIAGLRYLGKHQIAYASAKAAVIRFTKALGVMYGRDNIRCNCVVPGLMYTPLVDNFARSDREEERETARRILDHNCPMGCMGTSDDVANGVVWLASGASRYVTSHALVIDGGITESTGTGFGARSVL</sequence>
<dbReference type="InterPro" id="IPR020904">
    <property type="entry name" value="Sc_DH/Rdtase_CS"/>
</dbReference>
<evidence type="ECO:0000256" key="2">
    <source>
        <dbReference type="ARBA" id="ARBA00022857"/>
    </source>
</evidence>
<dbReference type="Proteomes" id="UP000452235">
    <property type="component" value="Unassembled WGS sequence"/>
</dbReference>
<dbReference type="Gene3D" id="3.40.50.720">
    <property type="entry name" value="NAD(P)-binding Rossmann-like Domain"/>
    <property type="match status" value="1"/>
</dbReference>
<dbReference type="GO" id="GO:0044550">
    <property type="term" value="P:secondary metabolite biosynthetic process"/>
    <property type="evidence" value="ECO:0007669"/>
    <property type="project" value="UniProtKB-ARBA"/>
</dbReference>
<proteinExistence type="inferred from homology"/>
<dbReference type="InterPro" id="IPR002347">
    <property type="entry name" value="SDR_fam"/>
</dbReference>
<dbReference type="GO" id="GO:0016616">
    <property type="term" value="F:oxidoreductase activity, acting on the CH-OH group of donors, NAD or NADP as acceptor"/>
    <property type="evidence" value="ECO:0007669"/>
    <property type="project" value="TreeGrafter"/>
</dbReference>
<keyword evidence="2" id="KW-0521">NADP</keyword>
<dbReference type="InterPro" id="IPR036291">
    <property type="entry name" value="NAD(P)-bd_dom_sf"/>
</dbReference>
<dbReference type="PANTHER" id="PTHR42760">
    <property type="entry name" value="SHORT-CHAIN DEHYDROGENASES/REDUCTASES FAMILY MEMBER"/>
    <property type="match status" value="1"/>
</dbReference>
<evidence type="ECO:0000256" key="1">
    <source>
        <dbReference type="ARBA" id="ARBA00006484"/>
    </source>
</evidence>
<protein>
    <submittedName>
        <fullName evidence="3">Putative short-chain type dehydrogenase</fullName>
    </submittedName>
</protein>
<dbReference type="SUPFAM" id="SSF51735">
    <property type="entry name" value="NAD(P)-binding Rossmann-fold domains"/>
    <property type="match status" value="1"/>
</dbReference>
<name>A0A5M3Z5A4_ASPTE</name>
<organism evidence="3 4">
    <name type="scientific">Aspergillus terreus</name>
    <dbReference type="NCBI Taxonomy" id="33178"/>
    <lineage>
        <taxon>Eukaryota</taxon>
        <taxon>Fungi</taxon>
        <taxon>Dikarya</taxon>
        <taxon>Ascomycota</taxon>
        <taxon>Pezizomycotina</taxon>
        <taxon>Eurotiomycetes</taxon>
        <taxon>Eurotiomycetidae</taxon>
        <taxon>Eurotiales</taxon>
        <taxon>Aspergillaceae</taxon>
        <taxon>Aspergillus</taxon>
        <taxon>Aspergillus subgen. Circumdati</taxon>
    </lineage>
</organism>
<comment type="caution">
    <text evidence="3">The sequence shown here is derived from an EMBL/GenBank/DDBJ whole genome shotgun (WGS) entry which is preliminary data.</text>
</comment>
<dbReference type="PRINTS" id="PR00081">
    <property type="entry name" value="GDHRDH"/>
</dbReference>
<dbReference type="OrthoDB" id="498125at2759"/>
<comment type="similarity">
    <text evidence="1">Belongs to the short-chain dehydrogenases/reductases (SDR) family.</text>
</comment>
<accession>A0A5M3Z5A4</accession>
<dbReference type="AlphaFoldDB" id="A0A5M3Z5A4"/>
<dbReference type="FunFam" id="3.40.50.720:FF:000084">
    <property type="entry name" value="Short-chain dehydrogenase reductase"/>
    <property type="match status" value="1"/>
</dbReference>
<dbReference type="VEuPathDB" id="FungiDB:ATEG_05293"/>
<reference evidence="3 4" key="1">
    <citation type="submission" date="2020-01" db="EMBL/GenBank/DDBJ databases">
        <title>Aspergillus terreus IFO 6365 whole genome shotgun sequence.</title>
        <authorList>
            <person name="Kanamasa S."/>
            <person name="Takahashi H."/>
        </authorList>
    </citation>
    <scope>NUCLEOTIDE SEQUENCE [LARGE SCALE GENOMIC DNA]</scope>
    <source>
        <strain evidence="3 4">IFO 6365</strain>
    </source>
</reference>
<dbReference type="Pfam" id="PF13561">
    <property type="entry name" value="adh_short_C2"/>
    <property type="match status" value="1"/>
</dbReference>
<evidence type="ECO:0000313" key="4">
    <source>
        <dbReference type="Proteomes" id="UP000452235"/>
    </source>
</evidence>
<gene>
    <name evidence="3" type="ORF">ATEIFO6365_0005035800</name>
</gene>
<dbReference type="PRINTS" id="PR00080">
    <property type="entry name" value="SDRFAMILY"/>
</dbReference>
<dbReference type="EMBL" id="BLJY01000005">
    <property type="protein sequence ID" value="GFF16168.1"/>
    <property type="molecule type" value="Genomic_DNA"/>
</dbReference>
<dbReference type="CDD" id="cd05233">
    <property type="entry name" value="SDR_c"/>
    <property type="match status" value="1"/>
</dbReference>